<evidence type="ECO:0000313" key="3">
    <source>
        <dbReference type="EMBL" id="MEL1255138.1"/>
    </source>
</evidence>
<accession>A0ABU9IRQ6</accession>
<dbReference type="Gene3D" id="3.40.190.10">
    <property type="entry name" value="Periplasmic binding protein-like II"/>
    <property type="match status" value="2"/>
</dbReference>
<dbReference type="EMBL" id="JBBYHS010000015">
    <property type="protein sequence ID" value="MEL1255138.1"/>
    <property type="molecule type" value="Genomic_DNA"/>
</dbReference>
<dbReference type="InterPro" id="IPR050811">
    <property type="entry name" value="Phosphate_ABC_transporter"/>
</dbReference>
<comment type="caution">
    <text evidence="3">The sequence shown here is derived from an EMBL/GenBank/DDBJ whole genome shotgun (WGS) entry which is preliminary data.</text>
</comment>
<keyword evidence="4" id="KW-1185">Reference proteome</keyword>
<dbReference type="PANTHER" id="PTHR30570">
    <property type="entry name" value="PERIPLASMIC PHOSPHATE BINDING COMPONENT OF PHOSPHATE ABC TRANSPORTER"/>
    <property type="match status" value="1"/>
</dbReference>
<dbReference type="PANTHER" id="PTHR30570:SF1">
    <property type="entry name" value="PHOSPHATE-BINDING PROTEIN PSTS"/>
    <property type="match status" value="1"/>
</dbReference>
<proteinExistence type="predicted"/>
<dbReference type="InterPro" id="IPR024370">
    <property type="entry name" value="PBP_domain"/>
</dbReference>
<dbReference type="SUPFAM" id="SSF53850">
    <property type="entry name" value="Periplasmic binding protein-like II"/>
    <property type="match status" value="1"/>
</dbReference>
<dbReference type="Proteomes" id="UP001485226">
    <property type="component" value="Unassembled WGS sequence"/>
</dbReference>
<gene>
    <name evidence="3" type="ORF">AAEO57_15215</name>
</gene>
<protein>
    <submittedName>
        <fullName evidence="3">Substrate-binding domain-containing protein</fullName>
    </submittedName>
</protein>
<sequence length="309" mass="34370">MLKYVKVSVLIVFIFLFAMCNQKSKNDLNKETILKGTIDIAVDETVKPIVDDQVAVFEGTYYDAKVNVKAKSEAELINDLLNEKTKVVITARDLTEVEKDKFAKLKINPRVTPFAVDAIAFISNKSNKDTLIALKTVIDFIKGASNTGIKGLVFDNPNSSTVRYMKDLAKVKDIPTENVFSFKTNDEVIKFVSENDGMIGVVGVNWLSQPAPEMQDIVHNINVLSVKGLSDNKYYSPTQNDIAEEKYALVRELYIINCQGYTGLGMGFASFIAGDIGQRIVLKSGLMPVKTPGRKLQIRNQITNDKENN</sequence>
<evidence type="ECO:0000256" key="1">
    <source>
        <dbReference type="ARBA" id="ARBA00022729"/>
    </source>
</evidence>
<dbReference type="RefSeq" id="WP_341693878.1">
    <property type="nucleotide sequence ID" value="NZ_JBBYHS010000015.1"/>
</dbReference>
<organism evidence="3 4">
    <name type="scientific">Flavobacterium calami</name>
    <dbReference type="NCBI Taxonomy" id="3139144"/>
    <lineage>
        <taxon>Bacteria</taxon>
        <taxon>Pseudomonadati</taxon>
        <taxon>Bacteroidota</taxon>
        <taxon>Flavobacteriia</taxon>
        <taxon>Flavobacteriales</taxon>
        <taxon>Flavobacteriaceae</taxon>
        <taxon>Flavobacterium</taxon>
    </lineage>
</organism>
<dbReference type="Pfam" id="PF12849">
    <property type="entry name" value="PBP_like_2"/>
    <property type="match status" value="1"/>
</dbReference>
<reference evidence="3 4" key="1">
    <citation type="submission" date="2024-04" db="EMBL/GenBank/DDBJ databases">
        <title>Flavobacterium sp. DGU38 16S ribosomal RNA gene Genome sequencing and assembly.</title>
        <authorList>
            <person name="Park S."/>
        </authorList>
    </citation>
    <scope>NUCLEOTIDE SEQUENCE [LARGE SCALE GENOMIC DNA]</scope>
    <source>
        <strain evidence="3 4">DGU38</strain>
    </source>
</reference>
<feature type="domain" description="PBP" evidence="2">
    <location>
        <begin position="35"/>
        <end position="274"/>
    </location>
</feature>
<keyword evidence="1" id="KW-0732">Signal</keyword>
<evidence type="ECO:0000313" key="4">
    <source>
        <dbReference type="Proteomes" id="UP001485226"/>
    </source>
</evidence>
<evidence type="ECO:0000259" key="2">
    <source>
        <dbReference type="Pfam" id="PF12849"/>
    </source>
</evidence>
<name>A0ABU9IRQ6_9FLAO</name>